<dbReference type="InterPro" id="IPR023365">
    <property type="entry name" value="Sortase_dom-sf"/>
</dbReference>
<sequence length="309" mass="35161">MAKRKQLRKRNQRRTNNKFQNAVAVILFLLGLGLFLYPTISNYIMVRSQTMVVEHYEQTIEEIPKEKKEDLKEKIKSYNQQQSGVGPAVQEIKGNNKDEEGNEVFDVMQAMLGEEVATLTIPKIHITIPVYQGTSEEVLQKGTGLLEGSAIPIGGMGTHAVITGHSGLPSAKIFTDLPKIKVGDRFYIQSLDEKLAYQVDQLLTVTPEETDALRAETDKEYATLITCVPISVNSHRLFVRGHRVPFKETKKVADDKKAQRSFKWDRVKEYIVFAAIIILMILIIAYLRYRRRKKQQVGGEQVERKNEKG</sequence>
<protein>
    <submittedName>
        <fullName evidence="3">Class C sortase</fullName>
    </submittedName>
</protein>
<dbReference type="InterPro" id="IPR042002">
    <property type="entry name" value="Sortase_C"/>
</dbReference>
<reference evidence="3 4" key="1">
    <citation type="submission" date="2021-03" db="EMBL/GenBank/DDBJ databases">
        <title>Enterococcal diversity collection.</title>
        <authorList>
            <person name="Gilmore M.S."/>
            <person name="Schwartzman J."/>
            <person name="Van Tyne D."/>
            <person name="Martin M."/>
            <person name="Earl A.M."/>
            <person name="Manson A.L."/>
            <person name="Straub T."/>
            <person name="Salamzade R."/>
            <person name="Saavedra J."/>
            <person name="Lebreton F."/>
            <person name="Prichula J."/>
            <person name="Schaufler K."/>
            <person name="Gaca A."/>
            <person name="Sgardioli B."/>
            <person name="Wagenaar J."/>
            <person name="Strong T."/>
        </authorList>
    </citation>
    <scope>NUCLEOTIDE SEQUENCE [LARGE SCALE GENOMIC DNA]</scope>
    <source>
        <strain evidence="3 4">669A</strain>
    </source>
</reference>
<keyword evidence="2" id="KW-0812">Transmembrane</keyword>
<evidence type="ECO:0000313" key="4">
    <source>
        <dbReference type="Proteomes" id="UP000664601"/>
    </source>
</evidence>
<keyword evidence="4" id="KW-1185">Reference proteome</keyword>
<dbReference type="InterPro" id="IPR005754">
    <property type="entry name" value="Sortase"/>
</dbReference>
<dbReference type="Gene3D" id="2.40.260.10">
    <property type="entry name" value="Sortase"/>
    <property type="match status" value="1"/>
</dbReference>
<evidence type="ECO:0000313" key="3">
    <source>
        <dbReference type="EMBL" id="MBO1306462.1"/>
    </source>
</evidence>
<dbReference type="Proteomes" id="UP000664601">
    <property type="component" value="Unassembled WGS sequence"/>
</dbReference>
<dbReference type="NCBIfam" id="NF033745">
    <property type="entry name" value="class_C_sortase"/>
    <property type="match status" value="1"/>
</dbReference>
<dbReference type="RefSeq" id="WP_207673389.1">
    <property type="nucleotide sequence ID" value="NZ_JAFREM010000015.1"/>
</dbReference>
<keyword evidence="1" id="KW-0378">Hydrolase</keyword>
<name>A0ABS3LA06_9ENTE</name>
<evidence type="ECO:0000256" key="2">
    <source>
        <dbReference type="SAM" id="Phobius"/>
    </source>
</evidence>
<dbReference type="EMBL" id="JAFREM010000015">
    <property type="protein sequence ID" value="MBO1306462.1"/>
    <property type="molecule type" value="Genomic_DNA"/>
</dbReference>
<organism evidence="3 4">
    <name type="scientific">Candidatus Enterococcus moelleringii</name>
    <dbReference type="NCBI Taxonomy" id="2815325"/>
    <lineage>
        <taxon>Bacteria</taxon>
        <taxon>Bacillati</taxon>
        <taxon>Bacillota</taxon>
        <taxon>Bacilli</taxon>
        <taxon>Lactobacillales</taxon>
        <taxon>Enterococcaceae</taxon>
        <taxon>Enterococcus</taxon>
    </lineage>
</organism>
<dbReference type="Pfam" id="PF04203">
    <property type="entry name" value="Sortase"/>
    <property type="match status" value="1"/>
</dbReference>
<keyword evidence="2" id="KW-0472">Membrane</keyword>
<accession>A0ABS3LA06</accession>
<dbReference type="NCBIfam" id="TIGR01076">
    <property type="entry name" value="sortase_fam"/>
    <property type="match status" value="1"/>
</dbReference>
<comment type="caution">
    <text evidence="3">The sequence shown here is derived from an EMBL/GenBank/DDBJ whole genome shotgun (WGS) entry which is preliminary data.</text>
</comment>
<feature type="transmembrane region" description="Helical" evidence="2">
    <location>
        <begin position="21"/>
        <end position="40"/>
    </location>
</feature>
<evidence type="ECO:0000256" key="1">
    <source>
        <dbReference type="ARBA" id="ARBA00022801"/>
    </source>
</evidence>
<dbReference type="CDD" id="cd05827">
    <property type="entry name" value="Sortase_C"/>
    <property type="match status" value="1"/>
</dbReference>
<keyword evidence="2" id="KW-1133">Transmembrane helix</keyword>
<feature type="transmembrane region" description="Helical" evidence="2">
    <location>
        <begin position="270"/>
        <end position="287"/>
    </location>
</feature>
<proteinExistence type="predicted"/>
<gene>
    <name evidence="3" type="ORF">JZO70_09835</name>
</gene>
<dbReference type="SUPFAM" id="SSF63817">
    <property type="entry name" value="Sortase"/>
    <property type="match status" value="1"/>
</dbReference>